<reference evidence="2" key="1">
    <citation type="submission" date="2020-08" db="EMBL/GenBank/DDBJ databases">
        <title>Genome sequencing and assembly of the red palm weevil Rhynchophorus ferrugineus.</title>
        <authorList>
            <person name="Dias G.B."/>
            <person name="Bergman C.M."/>
            <person name="Manee M."/>
        </authorList>
    </citation>
    <scope>NUCLEOTIDE SEQUENCE</scope>
    <source>
        <strain evidence="2">AA-2017</strain>
        <tissue evidence="2">Whole larva</tissue>
    </source>
</reference>
<gene>
    <name evidence="2" type="ORF">GWI33_010407</name>
</gene>
<evidence type="ECO:0000313" key="3">
    <source>
        <dbReference type="Proteomes" id="UP000625711"/>
    </source>
</evidence>
<keyword evidence="3" id="KW-1185">Reference proteome</keyword>
<protein>
    <submittedName>
        <fullName evidence="2">Uncharacterized protein</fullName>
    </submittedName>
</protein>
<dbReference type="EMBL" id="JAACXV010000050">
    <property type="protein sequence ID" value="KAF7285617.1"/>
    <property type="molecule type" value="Genomic_DNA"/>
</dbReference>
<proteinExistence type="predicted"/>
<dbReference type="Proteomes" id="UP000625711">
    <property type="component" value="Unassembled WGS sequence"/>
</dbReference>
<sequence length="289" mass="32795">MDSIDRSLWTIEAVAQKGENLETKSSLEDLWRENYPGHNSSPIVPPLGLSRHDGSPDISTRFIRPNGGQKQKMHRDGDLPKPRRTLNRQFNPDDWRASTENLQDKGIQLKWRARTKLNPVYPKYAGCNFLSTLQQSSLADERSASVALPKYELLDETVVRTDLRTITRNTGQKYGTVFFRVVSRDAKGGQGGEEASSVAYKINLSPLEERYPSDTSSVINAGLIRRRRWRRQKRIMPSDKNSDGPRLAVKPNIISYLHAKHIRTLTNLVPLGAGLWHALWRSNSSPRLT</sequence>
<name>A0A834IR26_RHYFE</name>
<evidence type="ECO:0000256" key="1">
    <source>
        <dbReference type="SAM" id="MobiDB-lite"/>
    </source>
</evidence>
<comment type="caution">
    <text evidence="2">The sequence shown here is derived from an EMBL/GenBank/DDBJ whole genome shotgun (WGS) entry which is preliminary data.</text>
</comment>
<evidence type="ECO:0000313" key="2">
    <source>
        <dbReference type="EMBL" id="KAF7285617.1"/>
    </source>
</evidence>
<accession>A0A834IR26</accession>
<organism evidence="2 3">
    <name type="scientific">Rhynchophorus ferrugineus</name>
    <name type="common">Red palm weevil</name>
    <name type="synonym">Curculio ferrugineus</name>
    <dbReference type="NCBI Taxonomy" id="354439"/>
    <lineage>
        <taxon>Eukaryota</taxon>
        <taxon>Metazoa</taxon>
        <taxon>Ecdysozoa</taxon>
        <taxon>Arthropoda</taxon>
        <taxon>Hexapoda</taxon>
        <taxon>Insecta</taxon>
        <taxon>Pterygota</taxon>
        <taxon>Neoptera</taxon>
        <taxon>Endopterygota</taxon>
        <taxon>Coleoptera</taxon>
        <taxon>Polyphaga</taxon>
        <taxon>Cucujiformia</taxon>
        <taxon>Curculionidae</taxon>
        <taxon>Dryophthorinae</taxon>
        <taxon>Rhynchophorus</taxon>
    </lineage>
</organism>
<dbReference type="AlphaFoldDB" id="A0A834IR26"/>
<feature type="region of interest" description="Disordered" evidence="1">
    <location>
        <begin position="61"/>
        <end position="82"/>
    </location>
</feature>